<evidence type="ECO:0000256" key="4">
    <source>
        <dbReference type="ARBA" id="ARBA00022553"/>
    </source>
</evidence>
<evidence type="ECO:0000256" key="10">
    <source>
        <dbReference type="ARBA" id="ARBA00023136"/>
    </source>
</evidence>
<accession>A0A3Q3AU40</accession>
<keyword evidence="5 11" id="KW-0812">Transmembrane</keyword>
<dbReference type="Pfam" id="PF00375">
    <property type="entry name" value="SDF"/>
    <property type="match status" value="1"/>
</dbReference>
<keyword evidence="7" id="KW-0029">Amino-acid transport</keyword>
<keyword evidence="9" id="KW-0915">Sodium</keyword>
<dbReference type="GO" id="GO:0046872">
    <property type="term" value="F:metal ion binding"/>
    <property type="evidence" value="ECO:0007669"/>
    <property type="project" value="UniProtKB-KW"/>
</dbReference>
<dbReference type="GeneTree" id="ENSGT00940000155397"/>
<evidence type="ECO:0000256" key="2">
    <source>
        <dbReference type="ARBA" id="ARBA00022448"/>
    </source>
</evidence>
<evidence type="ECO:0000313" key="13">
    <source>
        <dbReference type="Proteomes" id="UP000264800"/>
    </source>
</evidence>
<dbReference type="Proteomes" id="UP000264800">
    <property type="component" value="Unplaced"/>
</dbReference>
<dbReference type="PANTHER" id="PTHR11958">
    <property type="entry name" value="SODIUM/DICARBOXYLATE SYMPORTER-RELATED"/>
    <property type="match status" value="1"/>
</dbReference>
<keyword evidence="3" id="KW-1003">Cell membrane</keyword>
<dbReference type="InterPro" id="IPR036458">
    <property type="entry name" value="Na:dicarbo_symporter_sf"/>
</dbReference>
<feature type="transmembrane region" description="Helical" evidence="11">
    <location>
        <begin position="21"/>
        <end position="41"/>
    </location>
</feature>
<dbReference type="PRINTS" id="PR00173">
    <property type="entry name" value="EDTRNSPORT"/>
</dbReference>
<evidence type="ECO:0000256" key="1">
    <source>
        <dbReference type="ARBA" id="ARBA00004651"/>
    </source>
</evidence>
<evidence type="ECO:0000313" key="12">
    <source>
        <dbReference type="Ensembl" id="ENSKMAP00000015004.1"/>
    </source>
</evidence>
<dbReference type="PANTHER" id="PTHR11958:SF109">
    <property type="entry name" value="EXCITATORY AMINO ACID TRANSPORTER 3"/>
    <property type="match status" value="1"/>
</dbReference>
<reference evidence="12" key="1">
    <citation type="submission" date="2025-08" db="UniProtKB">
        <authorList>
            <consortium name="Ensembl"/>
        </authorList>
    </citation>
    <scope>IDENTIFICATION</scope>
</reference>
<keyword evidence="2 11" id="KW-0813">Transport</keyword>
<dbReference type="InterPro" id="IPR050746">
    <property type="entry name" value="DAACS"/>
</dbReference>
<keyword evidence="4" id="KW-0597">Phosphoprotein</keyword>
<dbReference type="OMA" id="IVGCIGQ"/>
<dbReference type="GO" id="GO:0015501">
    <property type="term" value="F:glutamate:sodium symporter activity"/>
    <property type="evidence" value="ECO:0007669"/>
    <property type="project" value="TreeGrafter"/>
</dbReference>
<dbReference type="STRING" id="37003.ENSKMAP00000015004"/>
<keyword evidence="11" id="KW-0769">Symport</keyword>
<evidence type="ECO:0000256" key="6">
    <source>
        <dbReference type="ARBA" id="ARBA00022723"/>
    </source>
</evidence>
<reference evidence="12" key="2">
    <citation type="submission" date="2025-09" db="UniProtKB">
        <authorList>
            <consortium name="Ensembl"/>
        </authorList>
    </citation>
    <scope>IDENTIFICATION</scope>
</reference>
<evidence type="ECO:0000256" key="8">
    <source>
        <dbReference type="ARBA" id="ARBA00022989"/>
    </source>
</evidence>
<comment type="similarity">
    <text evidence="11">Belongs to the dicarboxylate/amino acid:cation symporter (DAACS) (TC 2.A.23) family.</text>
</comment>
<proteinExistence type="inferred from homology"/>
<dbReference type="Ensembl" id="ENSKMAT00000015221.1">
    <property type="protein sequence ID" value="ENSKMAP00000015004.1"/>
    <property type="gene ID" value="ENSKMAG00000011198.1"/>
</dbReference>
<evidence type="ECO:0000256" key="11">
    <source>
        <dbReference type="RuleBase" id="RU361216"/>
    </source>
</evidence>
<feature type="transmembrane region" description="Helical" evidence="11">
    <location>
        <begin position="61"/>
        <end position="82"/>
    </location>
</feature>
<dbReference type="GO" id="GO:0005886">
    <property type="term" value="C:plasma membrane"/>
    <property type="evidence" value="ECO:0007669"/>
    <property type="project" value="UniProtKB-SubCell"/>
</dbReference>
<dbReference type="InterPro" id="IPR001991">
    <property type="entry name" value="Na-dicarboxylate_symporter"/>
</dbReference>
<keyword evidence="6" id="KW-0479">Metal-binding</keyword>
<evidence type="ECO:0000256" key="9">
    <source>
        <dbReference type="ARBA" id="ARBA00023053"/>
    </source>
</evidence>
<comment type="subcellular location">
    <subcellularLocation>
        <location evidence="1">Cell membrane</location>
        <topology evidence="1">Multi-pass membrane protein</topology>
    </subcellularLocation>
    <subcellularLocation>
        <location evidence="11">Membrane</location>
        <topology evidence="11">Multi-pass membrane protein</topology>
    </subcellularLocation>
</comment>
<evidence type="ECO:0000256" key="5">
    <source>
        <dbReference type="ARBA" id="ARBA00022692"/>
    </source>
</evidence>
<dbReference type="GO" id="GO:0033229">
    <property type="term" value="F:cysteine transmembrane transporter activity"/>
    <property type="evidence" value="ECO:0007669"/>
    <property type="project" value="TreeGrafter"/>
</dbReference>
<organism evidence="12 13">
    <name type="scientific">Kryptolebias marmoratus</name>
    <name type="common">Mangrove killifish</name>
    <name type="synonym">Rivulus marmoratus</name>
    <dbReference type="NCBI Taxonomy" id="37003"/>
    <lineage>
        <taxon>Eukaryota</taxon>
        <taxon>Metazoa</taxon>
        <taxon>Chordata</taxon>
        <taxon>Craniata</taxon>
        <taxon>Vertebrata</taxon>
        <taxon>Euteleostomi</taxon>
        <taxon>Actinopterygii</taxon>
        <taxon>Neopterygii</taxon>
        <taxon>Teleostei</taxon>
        <taxon>Neoteleostei</taxon>
        <taxon>Acanthomorphata</taxon>
        <taxon>Ovalentaria</taxon>
        <taxon>Atherinomorphae</taxon>
        <taxon>Cyprinodontiformes</taxon>
        <taxon>Rivulidae</taxon>
        <taxon>Kryptolebias</taxon>
    </lineage>
</organism>
<dbReference type="GO" id="GO:0005313">
    <property type="term" value="F:L-glutamate transmembrane transporter activity"/>
    <property type="evidence" value="ECO:0007669"/>
    <property type="project" value="TreeGrafter"/>
</dbReference>
<evidence type="ECO:0000256" key="3">
    <source>
        <dbReference type="ARBA" id="ARBA00022475"/>
    </source>
</evidence>
<feature type="transmembrane region" description="Helical" evidence="11">
    <location>
        <begin position="228"/>
        <end position="249"/>
    </location>
</feature>
<dbReference type="SUPFAM" id="SSF118215">
    <property type="entry name" value="Proton glutamate symport protein"/>
    <property type="match status" value="1"/>
</dbReference>
<keyword evidence="13" id="KW-1185">Reference proteome</keyword>
<feature type="transmembrane region" description="Helical" evidence="11">
    <location>
        <begin position="269"/>
        <end position="290"/>
    </location>
</feature>
<sequence length="489" mass="53986">MNTTWQISSVFARRWKRFVRCVSENILVFSNLAAVVLGELVRRHENQQYIGFPGEILMRMLQLVTVPLIVTSVLTGVAGLSINTSRKIAIRAGVYFISTTLMSVTVGLILVVIMKPGGDAHSVIENDSEDEEQFSMVDALLDLFRNMVPQNLLQACFQQFEVPVPGPNFTMVQLNLSNDTEVVLEGHFVDGANTLGLIVFSFVVGLTFNKMGERAKLLMEVVISINEVTKYGVNMILCFLPVGVLFMIAHHVVEVRDWETTLKLGKFMAVVITGLLIHGPIVLSLIYLLFVRRNPFTVIRGFFPALLTAALISSSSATFPLTLRCCVERLKIDRRITRFMLPIGTNINMDGSALYEAVAVVFIAQLIGVHLELPQIITIGVTAAVSSIGAAGIPATGAVTTLFVLTAVGLPAKEASILVVVEWLLDRLNTVVNVMGNSIGVSLVHEISRHELEEMDRQDISSELHLYSPRWPPQSNILKNYKNGSQFYN</sequence>
<protein>
    <recommendedName>
        <fullName evidence="11">Amino acid transporter</fullName>
    </recommendedName>
</protein>
<dbReference type="AlphaFoldDB" id="A0A3Q3AU40"/>
<keyword evidence="8 11" id="KW-1133">Transmembrane helix</keyword>
<keyword evidence="10 11" id="KW-0472">Membrane</keyword>
<feature type="transmembrane region" description="Helical" evidence="11">
    <location>
        <begin position="94"/>
        <end position="114"/>
    </location>
</feature>
<name>A0A3Q3AU40_KRYMA</name>
<feature type="transmembrane region" description="Helical" evidence="11">
    <location>
        <begin position="191"/>
        <end position="208"/>
    </location>
</feature>
<evidence type="ECO:0000256" key="7">
    <source>
        <dbReference type="ARBA" id="ARBA00022970"/>
    </source>
</evidence>
<dbReference type="Gene3D" id="1.10.3860.10">
    <property type="entry name" value="Sodium:dicarboxylate symporter"/>
    <property type="match status" value="1"/>
</dbReference>